<dbReference type="PANTHER" id="PTHR13696:SF52">
    <property type="entry name" value="PARA FAMILY PROTEIN CT_582"/>
    <property type="match status" value="1"/>
</dbReference>
<evidence type="ECO:0000259" key="1">
    <source>
        <dbReference type="Pfam" id="PF13614"/>
    </source>
</evidence>
<sequence>MAIIISFCNQKGGVGKTTTALNTSAYLRAFGKSVLLIDIDPQANATSGAGINPRTLKHHIYHTLVDDIDPKLAIKLTRLLGMDILPASTDLAGATIELVKAKEREFRLKEVLKRVNHDYDYIIIDSPPSLGLLTINALVASHKVIIPVQCEYYSLEGLAELLKTVTLINRNLKTKIEIMGALLAMYDRKSRLNRAVAKEIRRKFPGYVFDTVIPRNISLAEAPSFGKTILHYDPYSHGAKAYRRLAEEILKLEKLTNKGIANRVNYY</sequence>
<dbReference type="EMBL" id="MHQY01000026">
    <property type="protein sequence ID" value="OHA13495.1"/>
    <property type="molecule type" value="Genomic_DNA"/>
</dbReference>
<dbReference type="Gene3D" id="3.40.50.300">
    <property type="entry name" value="P-loop containing nucleotide triphosphate hydrolases"/>
    <property type="match status" value="1"/>
</dbReference>
<dbReference type="InterPro" id="IPR027417">
    <property type="entry name" value="P-loop_NTPase"/>
</dbReference>
<dbReference type="PIRSF" id="PIRSF009320">
    <property type="entry name" value="Nuc_binding_HP_1000"/>
    <property type="match status" value="1"/>
</dbReference>
<comment type="caution">
    <text evidence="2">The sequence shown here is derived from an EMBL/GenBank/DDBJ whole genome shotgun (WGS) entry which is preliminary data.</text>
</comment>
<evidence type="ECO:0000313" key="3">
    <source>
        <dbReference type="Proteomes" id="UP000177171"/>
    </source>
</evidence>
<dbReference type="Pfam" id="PF13614">
    <property type="entry name" value="AAA_31"/>
    <property type="match status" value="1"/>
</dbReference>
<proteinExistence type="predicted"/>
<dbReference type="CDD" id="cd02042">
    <property type="entry name" value="ParAB_family"/>
    <property type="match status" value="1"/>
</dbReference>
<dbReference type="InterPro" id="IPR050678">
    <property type="entry name" value="DNA_Partitioning_ATPase"/>
</dbReference>
<reference evidence="2 3" key="1">
    <citation type="journal article" date="2016" name="Nat. Commun.">
        <title>Thousands of microbial genomes shed light on interconnected biogeochemical processes in an aquifer system.</title>
        <authorList>
            <person name="Anantharaman K."/>
            <person name="Brown C.T."/>
            <person name="Hug L.A."/>
            <person name="Sharon I."/>
            <person name="Castelle C.J."/>
            <person name="Probst A.J."/>
            <person name="Thomas B.C."/>
            <person name="Singh A."/>
            <person name="Wilkins M.J."/>
            <person name="Karaoz U."/>
            <person name="Brodie E.L."/>
            <person name="Williams K.H."/>
            <person name="Hubbard S.S."/>
            <person name="Banfield J.F."/>
        </authorList>
    </citation>
    <scope>NUCLEOTIDE SEQUENCE [LARGE SCALE GENOMIC DNA]</scope>
</reference>
<organism evidence="2 3">
    <name type="scientific">Candidatus Sungbacteria bacterium RIFCSPLOWO2_12_FULL_41_11</name>
    <dbReference type="NCBI Taxonomy" id="1802286"/>
    <lineage>
        <taxon>Bacteria</taxon>
        <taxon>Candidatus Sungiibacteriota</taxon>
    </lineage>
</organism>
<dbReference type="Proteomes" id="UP000177171">
    <property type="component" value="Unassembled WGS sequence"/>
</dbReference>
<feature type="domain" description="AAA" evidence="1">
    <location>
        <begin position="4"/>
        <end position="178"/>
    </location>
</feature>
<dbReference type="PANTHER" id="PTHR13696">
    <property type="entry name" value="P-LOOP CONTAINING NUCLEOSIDE TRIPHOSPHATE HYDROLASE"/>
    <property type="match status" value="1"/>
</dbReference>
<name>A0A1G2LPF2_9BACT</name>
<accession>A0A1G2LPF2</accession>
<dbReference type="SUPFAM" id="SSF52540">
    <property type="entry name" value="P-loop containing nucleoside triphosphate hydrolases"/>
    <property type="match status" value="1"/>
</dbReference>
<dbReference type="FunFam" id="3.40.50.300:FF:000285">
    <property type="entry name" value="Sporulation initiation inhibitor Soj"/>
    <property type="match status" value="1"/>
</dbReference>
<evidence type="ECO:0000313" key="2">
    <source>
        <dbReference type="EMBL" id="OHA13495.1"/>
    </source>
</evidence>
<protein>
    <recommendedName>
        <fullName evidence="1">AAA domain-containing protein</fullName>
    </recommendedName>
</protein>
<dbReference type="InterPro" id="IPR025669">
    <property type="entry name" value="AAA_dom"/>
</dbReference>
<gene>
    <name evidence="2" type="ORF">A3G49_06875</name>
</gene>
<dbReference type="AlphaFoldDB" id="A0A1G2LPF2"/>